<dbReference type="OrthoDB" id="2186770at2759"/>
<feature type="region of interest" description="Disordered" evidence="8">
    <location>
        <begin position="1"/>
        <end position="33"/>
    </location>
</feature>
<feature type="compositionally biased region" description="Low complexity" evidence="8">
    <location>
        <begin position="275"/>
        <end position="287"/>
    </location>
</feature>
<evidence type="ECO:0000256" key="5">
    <source>
        <dbReference type="ARBA" id="ARBA00022895"/>
    </source>
</evidence>
<evidence type="ECO:0000259" key="9">
    <source>
        <dbReference type="Pfam" id="PF16686"/>
    </source>
</evidence>
<dbReference type="InterPro" id="IPR028389">
    <property type="entry name" value="POT1"/>
</dbReference>
<feature type="domain" description="Protection of telomeres protein 1 ssDNA-binding" evidence="9">
    <location>
        <begin position="795"/>
        <end position="911"/>
    </location>
</feature>
<comment type="subcellular location">
    <subcellularLocation>
        <location evidence="2">Chromosome</location>
        <location evidence="2">Telomere</location>
    </subcellularLocation>
    <subcellularLocation>
        <location evidence="1">Nucleus</location>
    </subcellularLocation>
</comment>
<dbReference type="RefSeq" id="XP_024342264.1">
    <property type="nucleotide sequence ID" value="XM_024480494.1"/>
</dbReference>
<dbReference type="GO" id="GO:0098505">
    <property type="term" value="F:G-rich strand telomeric DNA binding"/>
    <property type="evidence" value="ECO:0007669"/>
    <property type="project" value="TreeGrafter"/>
</dbReference>
<comment type="similarity">
    <text evidence="3">Belongs to the telombin family.</text>
</comment>
<reference evidence="10 11" key="1">
    <citation type="submission" date="2017-04" db="EMBL/GenBank/DDBJ databases">
        <title>Genome Sequence of the Model Brown-Rot Fungus Postia placenta SB12.</title>
        <authorList>
            <consortium name="DOE Joint Genome Institute"/>
            <person name="Gaskell J."/>
            <person name="Kersten P."/>
            <person name="Larrondo L.F."/>
            <person name="Canessa P."/>
            <person name="Martinez D."/>
            <person name="Hibbett D."/>
            <person name="Schmoll M."/>
            <person name="Kubicek C.P."/>
            <person name="Martinez A.T."/>
            <person name="Yadav J."/>
            <person name="Master E."/>
            <person name="Magnuson J.K."/>
            <person name="James T."/>
            <person name="Yaver D."/>
            <person name="Berka R."/>
            <person name="Labutti K."/>
            <person name="Lipzen A."/>
            <person name="Aerts A."/>
            <person name="Barry K."/>
            <person name="Henrissat B."/>
            <person name="Blanchette R."/>
            <person name="Grigoriev I."/>
            <person name="Cullen D."/>
        </authorList>
    </citation>
    <scope>NUCLEOTIDE SEQUENCE [LARGE SCALE GENOMIC DNA]</scope>
    <source>
        <strain evidence="10 11">MAD-698-R-SB12</strain>
    </source>
</reference>
<feature type="compositionally biased region" description="Polar residues" evidence="8">
    <location>
        <begin position="288"/>
        <end position="299"/>
    </location>
</feature>
<dbReference type="EMBL" id="KZ110593">
    <property type="protein sequence ID" value="OSX65470.1"/>
    <property type="molecule type" value="Genomic_DNA"/>
</dbReference>
<keyword evidence="7" id="KW-0539">Nucleus</keyword>
<feature type="compositionally biased region" description="Polar residues" evidence="8">
    <location>
        <begin position="231"/>
        <end position="252"/>
    </location>
</feature>
<dbReference type="AlphaFoldDB" id="A0A1X6NAC9"/>
<evidence type="ECO:0000256" key="2">
    <source>
        <dbReference type="ARBA" id="ARBA00004574"/>
    </source>
</evidence>
<dbReference type="PANTHER" id="PTHR14513:SF0">
    <property type="entry name" value="PROTECTION OF TELOMERES PROTEIN 1"/>
    <property type="match status" value="1"/>
</dbReference>
<dbReference type="Proteomes" id="UP000194127">
    <property type="component" value="Unassembled WGS sequence"/>
</dbReference>
<dbReference type="GO" id="GO:0000783">
    <property type="term" value="C:nuclear telomere cap complex"/>
    <property type="evidence" value="ECO:0007669"/>
    <property type="project" value="TreeGrafter"/>
</dbReference>
<evidence type="ECO:0000256" key="4">
    <source>
        <dbReference type="ARBA" id="ARBA00022454"/>
    </source>
</evidence>
<evidence type="ECO:0000313" key="11">
    <source>
        <dbReference type="Proteomes" id="UP000194127"/>
    </source>
</evidence>
<accession>A0A1X6NAC9</accession>
<evidence type="ECO:0000313" key="10">
    <source>
        <dbReference type="EMBL" id="OSX65470.1"/>
    </source>
</evidence>
<evidence type="ECO:0000256" key="7">
    <source>
        <dbReference type="ARBA" id="ARBA00023242"/>
    </source>
</evidence>
<dbReference type="GeneID" id="36325444"/>
<dbReference type="Pfam" id="PF16686">
    <property type="entry name" value="POT1PC"/>
    <property type="match status" value="1"/>
</dbReference>
<feature type="region of interest" description="Disordered" evidence="8">
    <location>
        <begin position="913"/>
        <end position="942"/>
    </location>
</feature>
<dbReference type="InterPro" id="IPR032042">
    <property type="entry name" value="POT1PC"/>
</dbReference>
<feature type="region of interest" description="Disordered" evidence="8">
    <location>
        <begin position="226"/>
        <end position="301"/>
    </location>
</feature>
<dbReference type="STRING" id="670580.A0A1X6NAC9"/>
<dbReference type="Gene3D" id="2.40.50.140">
    <property type="entry name" value="Nucleic acid-binding proteins"/>
    <property type="match status" value="2"/>
</dbReference>
<dbReference type="PANTHER" id="PTHR14513">
    <property type="entry name" value="PROTECTION OF TELOMERES 1"/>
    <property type="match status" value="1"/>
</dbReference>
<name>A0A1X6NAC9_9APHY</name>
<dbReference type="InterPro" id="IPR012340">
    <property type="entry name" value="NA-bd_OB-fold"/>
</dbReference>
<dbReference type="GO" id="GO:0016233">
    <property type="term" value="P:telomere capping"/>
    <property type="evidence" value="ECO:0007669"/>
    <property type="project" value="TreeGrafter"/>
</dbReference>
<dbReference type="GO" id="GO:0032210">
    <property type="term" value="P:regulation of telomere maintenance via telomerase"/>
    <property type="evidence" value="ECO:0007669"/>
    <property type="project" value="TreeGrafter"/>
</dbReference>
<feature type="region of interest" description="Disordered" evidence="8">
    <location>
        <begin position="448"/>
        <end position="477"/>
    </location>
</feature>
<proteinExistence type="inferred from homology"/>
<sequence length="1157" mass="127539">MKRAAESDARSPSEDLKRPRSTEHTDTGVPDASVFEPSLQRRVADVLEGRSDGTGFVHVHVSMKWPPVNQSMRLRAEALDGSSDTKFGVVFTGDCAPYLRHINSAIGIKDDIYLALKDGVLDTTSPMLDLSFEHGAVIKVVKRANPRDADPIVNTWNLKEQDDLALKSPKVSDWFATPAATLRRDISGTQMGTGRRDYAPAYPAMGVTVTPVGPVALAAAVLRAEPERESPLSNPTQSTVAFPAASKSSTSIDRLRTGTPPAQNGHKSVSPPPGVSSTSSLNSDTSTKPQSKRGNSSGPRKQAVFKIPQTSSYQEHANKPLLMSKENARLTRASLEAKLPIDKPISKKDLKKERRRLKQLQRMHDVRAPEDQIPPFNLADAAIAATDKNFGVNTSLDPSTLTSPHVHTEPVHTSSNVAMAEFTPYAEGDLANSSSAQSSAISNIPTSTLISSLTPPAQRGDPEPSRSKLASNSPSLISQQSADSILAPLARSGSSVPPISHGLDPTLHTSVHYASSSGRLPKSDSDSPDLSKALADGFYTEHGDSWQGSACGVAPSYKGWSWAKFDPRDNDSTPVSSPIGVHNLRFQPTENELRYCRHLVDWWKSIYPEAYAHAITVHKVTSRYSLGGSGRVHRLIADASPTAEPQGYFDCTVEVLAGYPNENGVYTLFVTDYTRNNSIVPVEKDMWPKQLCDKVLKFELFAPAAEKGPAIAERKGYYFFGNCRMKVSTGGYWEATWSQINKMRRLDEDELEAEPHLAELLKRKEKFNAMVAAHTDEFPHKRFDEVEEERIFCCTVEVLHVSPKDERTYLYVTDYTSRTDLAVVDMSAPIFQGLQDRVVKIALFNGQATTGNNLAPGDLVLIRNLRLKSFGGTKKLSGRLGGDARLINKLQAKTANNLELTALLRRKEEWQTYRNKRGKHKSPQSSAGQRKGNSEVADAQSIPCKTLSASPNSGEIILPNPAASAQLDERSRVPLTRFTSIKEVEASEKCMDLHQVKARIVDIYPEELKKFTVRRCTNCSEDISDTFRVCPACDDVMDPEGHSFVRTLWAFWFVIEDEEGSQLKLSVYDENCNLLEGIDPLDINEGYPDALKELTNRLTPLVGHLMQERNGTMERILDRASGTENRTPTLHLTCTSFMPDENVVAKDYILLHHEILS</sequence>
<keyword evidence="6" id="KW-0238">DNA-binding</keyword>
<dbReference type="SUPFAM" id="SSF50249">
    <property type="entry name" value="Nucleic acid-binding proteins"/>
    <property type="match status" value="1"/>
</dbReference>
<keyword evidence="11" id="KW-1185">Reference proteome</keyword>
<evidence type="ECO:0000256" key="8">
    <source>
        <dbReference type="SAM" id="MobiDB-lite"/>
    </source>
</evidence>
<evidence type="ECO:0000256" key="1">
    <source>
        <dbReference type="ARBA" id="ARBA00004123"/>
    </source>
</evidence>
<organism evidence="10 11">
    <name type="scientific">Postia placenta MAD-698-R-SB12</name>
    <dbReference type="NCBI Taxonomy" id="670580"/>
    <lineage>
        <taxon>Eukaryota</taxon>
        <taxon>Fungi</taxon>
        <taxon>Dikarya</taxon>
        <taxon>Basidiomycota</taxon>
        <taxon>Agaricomycotina</taxon>
        <taxon>Agaricomycetes</taxon>
        <taxon>Polyporales</taxon>
        <taxon>Adustoporiaceae</taxon>
        <taxon>Rhodonia</taxon>
    </lineage>
</organism>
<feature type="compositionally biased region" description="Basic and acidic residues" evidence="8">
    <location>
        <begin position="1"/>
        <end position="26"/>
    </location>
</feature>
<keyword evidence="5" id="KW-0779">Telomere</keyword>
<keyword evidence="4" id="KW-0158">Chromosome</keyword>
<evidence type="ECO:0000256" key="6">
    <source>
        <dbReference type="ARBA" id="ARBA00023125"/>
    </source>
</evidence>
<feature type="compositionally biased region" description="Polar residues" evidence="8">
    <location>
        <begin position="468"/>
        <end position="477"/>
    </location>
</feature>
<dbReference type="GO" id="GO:0010521">
    <property type="term" value="F:telomerase inhibitor activity"/>
    <property type="evidence" value="ECO:0007669"/>
    <property type="project" value="TreeGrafter"/>
</dbReference>
<gene>
    <name evidence="10" type="ORF">POSPLADRAFT_1054217</name>
</gene>
<protein>
    <recommendedName>
        <fullName evidence="9">Protection of telomeres protein 1 ssDNA-binding domain-containing protein</fullName>
    </recommendedName>
</protein>
<evidence type="ECO:0000256" key="3">
    <source>
        <dbReference type="ARBA" id="ARBA00008442"/>
    </source>
</evidence>